<evidence type="ECO:0000313" key="2">
    <source>
        <dbReference type="EMBL" id="MDT2797957.1"/>
    </source>
</evidence>
<feature type="coiled-coil region" evidence="1">
    <location>
        <begin position="58"/>
        <end position="85"/>
    </location>
</feature>
<evidence type="ECO:0000256" key="1">
    <source>
        <dbReference type="SAM" id="Coils"/>
    </source>
</evidence>
<evidence type="ECO:0000313" key="3">
    <source>
        <dbReference type="EMBL" id="OUQ09875.1"/>
    </source>
</evidence>
<name>A0A1Y4QX19_9ENTE</name>
<comment type="caution">
    <text evidence="3">The sequence shown here is derived from an EMBL/GenBank/DDBJ whole genome shotgun (WGS) entry which is preliminary data.</text>
</comment>
<gene>
    <name evidence="3" type="ORF">B5E88_08255</name>
    <name evidence="2" type="ORF">P7H47_12055</name>
</gene>
<proteinExistence type="predicted"/>
<dbReference type="Proteomes" id="UP001255696">
    <property type="component" value="Unassembled WGS sequence"/>
</dbReference>
<protein>
    <submittedName>
        <fullName evidence="3">Uncharacterized protein</fullName>
    </submittedName>
</protein>
<reference evidence="4" key="1">
    <citation type="submission" date="2017-04" db="EMBL/GenBank/DDBJ databases">
        <title>Function of individual gut microbiota members based on whole genome sequencing of pure cultures obtained from chicken caecum.</title>
        <authorList>
            <person name="Medvecky M."/>
            <person name="Cejkova D."/>
            <person name="Polansky O."/>
            <person name="Karasova D."/>
            <person name="Kubasova T."/>
            <person name="Cizek A."/>
            <person name="Rychlik I."/>
        </authorList>
    </citation>
    <scope>NUCLEOTIDE SEQUENCE [LARGE SCALE GENOMIC DNA]</scope>
    <source>
        <strain evidence="4">An144</strain>
    </source>
</reference>
<dbReference type="EMBL" id="JARQBI010000079">
    <property type="protein sequence ID" value="MDT2797957.1"/>
    <property type="molecule type" value="Genomic_DNA"/>
</dbReference>
<reference evidence="2" key="3">
    <citation type="submission" date="2023-03" db="EMBL/GenBank/DDBJ databases">
        <authorList>
            <person name="Shen W."/>
            <person name="Cai J."/>
        </authorList>
    </citation>
    <scope>NUCLEOTIDE SEQUENCE</scope>
    <source>
        <strain evidence="2">B245-2</strain>
    </source>
</reference>
<dbReference type="GeneID" id="60872294"/>
<dbReference type="Proteomes" id="UP000196074">
    <property type="component" value="Unassembled WGS sequence"/>
</dbReference>
<accession>A0A1Y4QX19</accession>
<evidence type="ECO:0000313" key="4">
    <source>
        <dbReference type="Proteomes" id="UP000196074"/>
    </source>
</evidence>
<dbReference type="AlphaFoldDB" id="A0A1Y4QX19"/>
<dbReference type="EMBL" id="NFLC01000015">
    <property type="protein sequence ID" value="OUQ09875.1"/>
    <property type="molecule type" value="Genomic_DNA"/>
</dbReference>
<reference evidence="3" key="2">
    <citation type="journal article" date="2018" name="BMC Genomics">
        <title>Whole genome sequencing and function prediction of 133 gut anaerobes isolated from chicken caecum in pure cultures.</title>
        <authorList>
            <person name="Medvecky M."/>
            <person name="Cejkova D."/>
            <person name="Polansky O."/>
            <person name="Karasova D."/>
            <person name="Kubasova T."/>
            <person name="Cizek A."/>
            <person name="Rychlik I."/>
        </authorList>
    </citation>
    <scope>NUCLEOTIDE SEQUENCE</scope>
    <source>
        <strain evidence="3">An144</strain>
    </source>
</reference>
<keyword evidence="1" id="KW-0175">Coiled coil</keyword>
<organism evidence="3 4">
    <name type="scientific">Enterococcus cecorum</name>
    <dbReference type="NCBI Taxonomy" id="44008"/>
    <lineage>
        <taxon>Bacteria</taxon>
        <taxon>Bacillati</taxon>
        <taxon>Bacillota</taxon>
        <taxon>Bacilli</taxon>
        <taxon>Lactobacillales</taxon>
        <taxon>Enterococcaceae</taxon>
        <taxon>Enterococcus</taxon>
    </lineage>
</organism>
<dbReference type="RefSeq" id="WP_016251090.1">
    <property type="nucleotide sequence ID" value="NZ_CP144495.1"/>
</dbReference>
<sequence length="132" mass="15991">MTQKYLQISTTKETRRIFNEYFEKNKEYFGTKASMFRFMVYNLDILTKFNSKIVNPEKKKLEKELREAKEKIMEYELKLGKQKELKAELPENVTDQLDRIEKMVAIIFESDLIKVSDNKTSDKRKYDFDFKF</sequence>